<proteinExistence type="predicted"/>
<dbReference type="InterPro" id="IPR000152">
    <property type="entry name" value="EGF-type_Asp/Asn_hydroxyl_site"/>
</dbReference>
<keyword evidence="12" id="KW-0325">Glycoprotein</keyword>
<dbReference type="SMART" id="SM00179">
    <property type="entry name" value="EGF_CA"/>
    <property type="match status" value="2"/>
</dbReference>
<name>A0A834Y981_TETSI</name>
<protein>
    <recommendedName>
        <fullName evidence="17">Protein kinase domain-containing protein</fullName>
    </recommendedName>
</protein>
<keyword evidence="5 16" id="KW-0732">Signal</keyword>
<evidence type="ECO:0000256" key="8">
    <source>
        <dbReference type="ARBA" id="ARBA00022840"/>
    </source>
</evidence>
<feature type="signal peptide" evidence="16">
    <location>
        <begin position="1"/>
        <end position="23"/>
    </location>
</feature>
<keyword evidence="2" id="KW-0723">Serine/threonine-protein kinase</keyword>
<keyword evidence="6 13" id="KW-0547">Nucleotide-binding</keyword>
<keyword evidence="3" id="KW-0808">Transferase</keyword>
<feature type="transmembrane region" description="Helical" evidence="15">
    <location>
        <begin position="335"/>
        <end position="360"/>
    </location>
</feature>
<dbReference type="PANTHER" id="PTHR27005">
    <property type="entry name" value="WALL-ASSOCIATED RECEPTOR KINASE-LIKE 21"/>
    <property type="match status" value="1"/>
</dbReference>
<evidence type="ECO:0000256" key="12">
    <source>
        <dbReference type="ARBA" id="ARBA00023180"/>
    </source>
</evidence>
<dbReference type="SMART" id="SM00181">
    <property type="entry name" value="EGF"/>
    <property type="match status" value="2"/>
</dbReference>
<dbReference type="SMART" id="SM00220">
    <property type="entry name" value="S_TKc"/>
    <property type="match status" value="1"/>
</dbReference>
<dbReference type="InterPro" id="IPR008271">
    <property type="entry name" value="Ser/Thr_kinase_AS"/>
</dbReference>
<sequence>MVKMNLQVLLLLWLIGLLWCTEAVSQSKPNCPESCGNIVVPYPFGFGEKGCFRPETGFELICNQSVSPPMLLSRNNSVLNISLDEGTVTVNTSMAHMCYNNSIKEYVGSSNHTMTNLTGTIFTYSDTRNMFTGIGCDTYAYIMDSVTELYKSFCASLCNQRYVITNGSCSGVGCCNTPIPKGLKVFYMGVGNLNYQSKAWQFSPCIYAFVADRDWFDSSKINISDRPDRMGDSRVVLDWAVGTETCQSAQKRSRDYTCGNNSRCDNYNNGNGYRCKCKEGYEGNPYLPYGCQDINECSNSSKYHCEGTCKNTEGNYICSCPFGKHGDGKVSCKGFGIITIVSGVCIGVVFLLLIASSSWLHRLWKIRKQIKLKERLFKRNGGLLLQQQISFNQVGVKPKIFSAEELEKATDNYNETRVLGKGGGGTVYKGMLQNGGIVAIKKSMTVEESQLAQFINEVALLSQVDHRNVVKLLGCCLETEVPLLVYEFVSNGTLFDHIHDMRDDASSMPWGDRLRIATEIARALAYLHSAASVPIFHRDIKCGNILLDENYRAKVADFGISRSVSEERTHLTTMMVSGTPGYVDPEYLQSLQFTDKSDVYSFGVVLVELLTGERPISYSRPSEERSLREYFILSMEADRLFHILDNRMTKEAALKELVEVAKLAKRCLGFTGRERPTMKEAAAVLEDLRSSHGHPSLPQNSLAGDIAEPSSRSLHNANVQESFSLVASFGIETGSSREDSN</sequence>
<dbReference type="Gene3D" id="1.10.510.10">
    <property type="entry name" value="Transferase(Phosphotransferase) domain 1"/>
    <property type="match status" value="1"/>
</dbReference>
<evidence type="ECO:0000256" key="5">
    <source>
        <dbReference type="ARBA" id="ARBA00022729"/>
    </source>
</evidence>
<dbReference type="InterPro" id="IPR018097">
    <property type="entry name" value="EGF_Ca-bd_CS"/>
</dbReference>
<dbReference type="GO" id="GO:0005524">
    <property type="term" value="F:ATP binding"/>
    <property type="evidence" value="ECO:0007669"/>
    <property type="project" value="UniProtKB-UniRule"/>
</dbReference>
<comment type="caution">
    <text evidence="18">The sequence shown here is derived from an EMBL/GenBank/DDBJ whole genome shotgun (WGS) entry which is preliminary data.</text>
</comment>
<evidence type="ECO:0000313" key="19">
    <source>
        <dbReference type="Proteomes" id="UP000655225"/>
    </source>
</evidence>
<dbReference type="PROSITE" id="PS00108">
    <property type="entry name" value="PROTEIN_KINASE_ST"/>
    <property type="match status" value="1"/>
</dbReference>
<evidence type="ECO:0000256" key="9">
    <source>
        <dbReference type="ARBA" id="ARBA00022989"/>
    </source>
</evidence>
<evidence type="ECO:0000313" key="18">
    <source>
        <dbReference type="EMBL" id="KAF8369560.1"/>
    </source>
</evidence>
<dbReference type="Pfam" id="PF00069">
    <property type="entry name" value="Pkinase"/>
    <property type="match status" value="1"/>
</dbReference>
<dbReference type="GO" id="GO:0007166">
    <property type="term" value="P:cell surface receptor signaling pathway"/>
    <property type="evidence" value="ECO:0007669"/>
    <property type="project" value="InterPro"/>
</dbReference>
<dbReference type="GO" id="GO:0004674">
    <property type="term" value="F:protein serine/threonine kinase activity"/>
    <property type="evidence" value="ECO:0007669"/>
    <property type="project" value="UniProtKB-KW"/>
</dbReference>
<evidence type="ECO:0000256" key="16">
    <source>
        <dbReference type="SAM" id="SignalP"/>
    </source>
</evidence>
<dbReference type="PROSITE" id="PS00107">
    <property type="entry name" value="PROTEIN_KINASE_ATP"/>
    <property type="match status" value="1"/>
</dbReference>
<dbReference type="PROSITE" id="PS00010">
    <property type="entry name" value="ASX_HYDROXYL"/>
    <property type="match status" value="1"/>
</dbReference>
<evidence type="ECO:0000256" key="1">
    <source>
        <dbReference type="ARBA" id="ARBA00004479"/>
    </source>
</evidence>
<evidence type="ECO:0000256" key="7">
    <source>
        <dbReference type="ARBA" id="ARBA00022777"/>
    </source>
</evidence>
<dbReference type="CDD" id="cd14066">
    <property type="entry name" value="STKc_IRAK"/>
    <property type="match status" value="1"/>
</dbReference>
<dbReference type="GO" id="GO:0005509">
    <property type="term" value="F:calcium ion binding"/>
    <property type="evidence" value="ECO:0007669"/>
    <property type="project" value="InterPro"/>
</dbReference>
<keyword evidence="8 13" id="KW-0067">ATP-binding</keyword>
<feature type="domain" description="Protein kinase" evidence="17">
    <location>
        <begin position="413"/>
        <end position="697"/>
    </location>
</feature>
<evidence type="ECO:0000259" key="17">
    <source>
        <dbReference type="PROSITE" id="PS50011"/>
    </source>
</evidence>
<dbReference type="SUPFAM" id="SSF56112">
    <property type="entry name" value="Protein kinase-like (PK-like)"/>
    <property type="match status" value="1"/>
</dbReference>
<dbReference type="Pfam" id="PF13947">
    <property type="entry name" value="GUB_WAK_bind"/>
    <property type="match status" value="1"/>
</dbReference>
<keyword evidence="7" id="KW-0418">Kinase</keyword>
<dbReference type="FunFam" id="1.10.510.10:FF:000084">
    <property type="entry name" value="Wall-associated receptor kinase 2"/>
    <property type="match status" value="1"/>
</dbReference>
<evidence type="ECO:0000256" key="4">
    <source>
        <dbReference type="ARBA" id="ARBA00022692"/>
    </source>
</evidence>
<dbReference type="PROSITE" id="PS01187">
    <property type="entry name" value="EGF_CA"/>
    <property type="match status" value="1"/>
</dbReference>
<dbReference type="EMBL" id="JABCRI010000663">
    <property type="protein sequence ID" value="KAF8369560.1"/>
    <property type="molecule type" value="Genomic_DNA"/>
</dbReference>
<dbReference type="InterPro" id="IPR000719">
    <property type="entry name" value="Prot_kinase_dom"/>
</dbReference>
<dbReference type="Proteomes" id="UP000655225">
    <property type="component" value="Unassembled WGS sequence"/>
</dbReference>
<dbReference type="GO" id="GO:0005886">
    <property type="term" value="C:plasma membrane"/>
    <property type="evidence" value="ECO:0007669"/>
    <property type="project" value="TreeGrafter"/>
</dbReference>
<accession>A0A834Y981</accession>
<dbReference type="InterPro" id="IPR000742">
    <property type="entry name" value="EGF"/>
</dbReference>
<dbReference type="InterPro" id="IPR011009">
    <property type="entry name" value="Kinase-like_dom_sf"/>
</dbReference>
<gene>
    <name evidence="18" type="ORF">HHK36_032423</name>
</gene>
<reference evidence="18 19" key="1">
    <citation type="submission" date="2020-04" db="EMBL/GenBank/DDBJ databases">
        <title>Plant Genome Project.</title>
        <authorList>
            <person name="Zhang R.-G."/>
        </authorList>
    </citation>
    <scope>NUCLEOTIDE SEQUENCE [LARGE SCALE GENOMIC DNA]</scope>
    <source>
        <strain evidence="18">YNK0</strain>
        <tissue evidence="18">Leaf</tissue>
    </source>
</reference>
<keyword evidence="10 15" id="KW-0472">Membrane</keyword>
<dbReference type="PROSITE" id="PS50011">
    <property type="entry name" value="PROTEIN_KINASE_DOM"/>
    <property type="match status" value="1"/>
</dbReference>
<evidence type="ECO:0000256" key="10">
    <source>
        <dbReference type="ARBA" id="ARBA00023136"/>
    </source>
</evidence>
<dbReference type="PANTHER" id="PTHR27005:SF515">
    <property type="entry name" value="WALL-ASSOCIATED RECEPTOR KINASE-LIKE 10-RELATED"/>
    <property type="match status" value="1"/>
</dbReference>
<evidence type="ECO:0000256" key="11">
    <source>
        <dbReference type="ARBA" id="ARBA00023157"/>
    </source>
</evidence>
<feature type="region of interest" description="Disordered" evidence="14">
    <location>
        <begin position="689"/>
        <end position="708"/>
    </location>
</feature>
<comment type="subcellular location">
    <subcellularLocation>
        <location evidence="1">Membrane</location>
        <topology evidence="1">Single-pass type I membrane protein</topology>
    </subcellularLocation>
</comment>
<dbReference type="OrthoDB" id="4062651at2759"/>
<dbReference type="AlphaFoldDB" id="A0A834Y981"/>
<dbReference type="InterPro" id="IPR025287">
    <property type="entry name" value="WAK_GUB"/>
</dbReference>
<evidence type="ECO:0000256" key="6">
    <source>
        <dbReference type="ARBA" id="ARBA00022741"/>
    </source>
</evidence>
<dbReference type="CDD" id="cd00054">
    <property type="entry name" value="EGF_CA"/>
    <property type="match status" value="1"/>
</dbReference>
<evidence type="ECO:0000256" key="14">
    <source>
        <dbReference type="SAM" id="MobiDB-lite"/>
    </source>
</evidence>
<dbReference type="InterPro" id="IPR045274">
    <property type="entry name" value="WAK-like"/>
</dbReference>
<keyword evidence="4 15" id="KW-0812">Transmembrane</keyword>
<feature type="binding site" evidence="13">
    <location>
        <position position="442"/>
    </location>
    <ligand>
        <name>ATP</name>
        <dbReference type="ChEBI" id="CHEBI:30616"/>
    </ligand>
</feature>
<keyword evidence="19" id="KW-1185">Reference proteome</keyword>
<feature type="chain" id="PRO_5032407174" description="Protein kinase domain-containing protein" evidence="16">
    <location>
        <begin position="24"/>
        <end position="741"/>
    </location>
</feature>
<keyword evidence="9 15" id="KW-1133">Transmembrane helix</keyword>
<dbReference type="Gene3D" id="3.30.200.20">
    <property type="entry name" value="Phosphorylase Kinase, domain 1"/>
    <property type="match status" value="1"/>
</dbReference>
<dbReference type="Gene3D" id="2.10.25.10">
    <property type="entry name" value="Laminin"/>
    <property type="match status" value="2"/>
</dbReference>
<dbReference type="GO" id="GO:0030247">
    <property type="term" value="F:polysaccharide binding"/>
    <property type="evidence" value="ECO:0007669"/>
    <property type="project" value="InterPro"/>
</dbReference>
<dbReference type="InterPro" id="IPR017441">
    <property type="entry name" value="Protein_kinase_ATP_BS"/>
</dbReference>
<dbReference type="FunFam" id="3.30.200.20:FF:000043">
    <property type="entry name" value="Wall-associated receptor kinase 2"/>
    <property type="match status" value="1"/>
</dbReference>
<dbReference type="InterPro" id="IPR001881">
    <property type="entry name" value="EGF-like_Ca-bd_dom"/>
</dbReference>
<dbReference type="SUPFAM" id="SSF57196">
    <property type="entry name" value="EGF/Laminin"/>
    <property type="match status" value="1"/>
</dbReference>
<keyword evidence="11" id="KW-1015">Disulfide bond</keyword>
<organism evidence="18 19">
    <name type="scientific">Tetracentron sinense</name>
    <name type="common">Spur-leaf</name>
    <dbReference type="NCBI Taxonomy" id="13715"/>
    <lineage>
        <taxon>Eukaryota</taxon>
        <taxon>Viridiplantae</taxon>
        <taxon>Streptophyta</taxon>
        <taxon>Embryophyta</taxon>
        <taxon>Tracheophyta</taxon>
        <taxon>Spermatophyta</taxon>
        <taxon>Magnoliopsida</taxon>
        <taxon>Trochodendrales</taxon>
        <taxon>Trochodendraceae</taxon>
        <taxon>Tetracentron</taxon>
    </lineage>
</organism>
<evidence type="ECO:0000256" key="3">
    <source>
        <dbReference type="ARBA" id="ARBA00022679"/>
    </source>
</evidence>
<evidence type="ECO:0000256" key="2">
    <source>
        <dbReference type="ARBA" id="ARBA00022527"/>
    </source>
</evidence>
<evidence type="ECO:0000256" key="15">
    <source>
        <dbReference type="SAM" id="Phobius"/>
    </source>
</evidence>
<evidence type="ECO:0000256" key="13">
    <source>
        <dbReference type="PROSITE-ProRule" id="PRU10141"/>
    </source>
</evidence>